<proteinExistence type="predicted"/>
<comment type="caution">
    <text evidence="1">The sequence shown here is derived from an EMBL/GenBank/DDBJ whole genome shotgun (WGS) entry which is preliminary data.</text>
</comment>
<reference evidence="1 2" key="1">
    <citation type="submission" date="2020-04" db="EMBL/GenBank/DDBJ databases">
        <title>A Flavivirga sp. nov.</title>
        <authorList>
            <person name="Sun X."/>
        </authorList>
    </citation>
    <scope>NUCLEOTIDE SEQUENCE [LARGE SCALE GENOMIC DNA]</scope>
    <source>
        <strain evidence="1 2">Y03</strain>
    </source>
</reference>
<name>A0ABX1S1A9_9FLAO</name>
<gene>
    <name evidence="1" type="ORF">HHX25_19335</name>
</gene>
<keyword evidence="2" id="KW-1185">Reference proteome</keyword>
<dbReference type="PANTHER" id="PTHR43301">
    <property type="entry name" value="ARABINAN ENDO-1,5-ALPHA-L-ARABINOSIDASE"/>
    <property type="match status" value="1"/>
</dbReference>
<protein>
    <recommendedName>
        <fullName evidence="3">Glycosyl hydrolase family 43</fullName>
    </recommendedName>
</protein>
<accession>A0ABX1S1A9</accession>
<dbReference type="Gene3D" id="2.115.10.20">
    <property type="entry name" value="Glycosyl hydrolase domain, family 43"/>
    <property type="match status" value="1"/>
</dbReference>
<evidence type="ECO:0000313" key="1">
    <source>
        <dbReference type="EMBL" id="NMH89669.1"/>
    </source>
</evidence>
<dbReference type="CDD" id="cd08992">
    <property type="entry name" value="GH117"/>
    <property type="match status" value="1"/>
</dbReference>
<dbReference type="InterPro" id="IPR050727">
    <property type="entry name" value="GH43_arabinanases"/>
</dbReference>
<dbReference type="EMBL" id="JABBHF010000014">
    <property type="protein sequence ID" value="NMH89669.1"/>
    <property type="molecule type" value="Genomic_DNA"/>
</dbReference>
<dbReference type="RefSeq" id="WP_169676850.1">
    <property type="nucleotide sequence ID" value="NZ_JABBHF010000014.1"/>
</dbReference>
<organism evidence="1 2">
    <name type="scientific">Flavivirga algicola</name>
    <dbReference type="NCBI Taxonomy" id="2729136"/>
    <lineage>
        <taxon>Bacteria</taxon>
        <taxon>Pseudomonadati</taxon>
        <taxon>Bacteroidota</taxon>
        <taxon>Flavobacteriia</taxon>
        <taxon>Flavobacteriales</taxon>
        <taxon>Flavobacteriaceae</taxon>
        <taxon>Flavivirga</taxon>
    </lineage>
</organism>
<dbReference type="SUPFAM" id="SSF75005">
    <property type="entry name" value="Arabinanase/levansucrase/invertase"/>
    <property type="match status" value="1"/>
</dbReference>
<evidence type="ECO:0008006" key="3">
    <source>
        <dbReference type="Google" id="ProtNLM"/>
    </source>
</evidence>
<dbReference type="PANTHER" id="PTHR43301:SF3">
    <property type="entry name" value="ARABINAN ENDO-1,5-ALPHA-L-ARABINOSIDASE A-RELATED"/>
    <property type="match status" value="1"/>
</dbReference>
<dbReference type="Proteomes" id="UP000746690">
    <property type="component" value="Unassembled WGS sequence"/>
</dbReference>
<sequence>MMTIRPITTKKINIVLVLIAMNLFSCQQEKPQETKQSKTYESASYKRFREGKIRYEKFNEFNTQFKFVKLQGFEFDKGVERYYPSSIVEVDSTYYMWYSKPMSNAEVVGPNEATDSLRAFHWDLCEVWYATSTDGYKWEEQGIAVHRGTAGRYNHRSVFNPDILVANGKYYLAYQAAESIKDARWSKQFKTSGDFVPNVIGMSVADSPTGPWKALDEPILKPGPQQDAWDGEVIHEPTFFVKGGQYFLYYKSHGRLPWTPNISSGKFNKEHADMPLATGVAIADNPEGPYIKSKYNPVLMGGHGSMVWPYRNGVCATLPEGPERNSILFSEDGINFHPVIQGLTIPKGGGCYRSGHFTDVDVQPGKGLTWGIGHELYPYYHFVRFECNLSLEKGDKVQKEHQTVQDYMNSDTYEYDSRLNPNSK</sequence>
<evidence type="ECO:0000313" key="2">
    <source>
        <dbReference type="Proteomes" id="UP000746690"/>
    </source>
</evidence>
<dbReference type="InterPro" id="IPR023296">
    <property type="entry name" value="Glyco_hydro_beta-prop_sf"/>
</dbReference>